<organism evidence="2 4">
    <name type="scientific">Staphylococcus microti</name>
    <dbReference type="NCBI Taxonomy" id="569857"/>
    <lineage>
        <taxon>Bacteria</taxon>
        <taxon>Bacillati</taxon>
        <taxon>Bacillota</taxon>
        <taxon>Bacilli</taxon>
        <taxon>Bacillales</taxon>
        <taxon>Staphylococcaceae</taxon>
        <taxon>Staphylococcus</taxon>
    </lineage>
</organism>
<dbReference type="Proteomes" id="UP000254100">
    <property type="component" value="Unassembled WGS sequence"/>
</dbReference>
<evidence type="ECO:0000313" key="4">
    <source>
        <dbReference type="Proteomes" id="UP000254100"/>
    </source>
</evidence>
<dbReference type="EMBL" id="JXWY01000033">
    <property type="protein sequence ID" value="KIX90909.1"/>
    <property type="molecule type" value="Genomic_DNA"/>
</dbReference>
<evidence type="ECO:0000313" key="1">
    <source>
        <dbReference type="EMBL" id="KIX90909.1"/>
    </source>
</evidence>
<reference evidence="2 4" key="2">
    <citation type="submission" date="2018-06" db="EMBL/GenBank/DDBJ databases">
        <authorList>
            <consortium name="Pathogen Informatics"/>
            <person name="Doyle S."/>
        </authorList>
    </citation>
    <scope>NUCLEOTIDE SEQUENCE [LARGE SCALE GENOMIC DNA]</scope>
    <source>
        <strain evidence="2 4">NCTC13832</strain>
    </source>
</reference>
<dbReference type="AlphaFoldDB" id="A0A0D6XQ31"/>
<keyword evidence="3" id="KW-1185">Reference proteome</keyword>
<proteinExistence type="predicted"/>
<evidence type="ECO:0000313" key="2">
    <source>
        <dbReference type="EMBL" id="SUM58519.1"/>
    </source>
</evidence>
<gene>
    <name evidence="2" type="ORF">NCTC13832_02272</name>
    <name evidence="1" type="ORF">TP70_05380</name>
</gene>
<reference evidence="1 3" key="1">
    <citation type="submission" date="2015-01" db="EMBL/GenBank/DDBJ databases">
        <authorList>
            <person name="Guo J."/>
        </authorList>
    </citation>
    <scope>NUCLEOTIDE SEQUENCE [LARGE SCALE GENOMIC DNA]</scope>
    <source>
        <strain evidence="1 3">DSM 22147</strain>
    </source>
</reference>
<name>A0A0D6XQ31_9STAP</name>
<protein>
    <submittedName>
        <fullName evidence="2">Uncharacterized protein</fullName>
    </submittedName>
</protein>
<sequence>MSLYSKLRVWAFVLINKIMKMISFNEFTLMHINRTVPNWMVRYYSDADNADMWAYFEAYNTLRLICLSEAYLHDALKFVLKNRSNNLNYGFDVFLQKPY</sequence>
<dbReference type="Proteomes" id="UP000032366">
    <property type="component" value="Unassembled WGS sequence"/>
</dbReference>
<dbReference type="EMBL" id="UHDT01000001">
    <property type="protein sequence ID" value="SUM58519.1"/>
    <property type="molecule type" value="Genomic_DNA"/>
</dbReference>
<accession>A0A0D6XQ31</accession>
<evidence type="ECO:0000313" key="3">
    <source>
        <dbReference type="Proteomes" id="UP000032366"/>
    </source>
</evidence>